<feature type="compositionally biased region" description="Low complexity" evidence="4">
    <location>
        <begin position="1651"/>
        <end position="1660"/>
    </location>
</feature>
<keyword evidence="3" id="KW-0597">Phosphoprotein</keyword>
<dbReference type="Gene3D" id="3.30.559.30">
    <property type="entry name" value="Nonribosomal peptide synthetase, condensation domain"/>
    <property type="match status" value="1"/>
</dbReference>
<dbReference type="PROSITE" id="PS00455">
    <property type="entry name" value="AMP_BINDING"/>
    <property type="match status" value="1"/>
</dbReference>
<dbReference type="InterPro" id="IPR010071">
    <property type="entry name" value="AA_adenyl_dom"/>
</dbReference>
<dbReference type="GO" id="GO:0031177">
    <property type="term" value="F:phosphopantetheine binding"/>
    <property type="evidence" value="ECO:0007669"/>
    <property type="project" value="InterPro"/>
</dbReference>
<dbReference type="InterPro" id="IPR045851">
    <property type="entry name" value="AMP-bd_C_sf"/>
</dbReference>
<dbReference type="InterPro" id="IPR042099">
    <property type="entry name" value="ANL_N_sf"/>
</dbReference>
<comment type="cofactor">
    <cofactor evidence="1">
        <name>pantetheine 4'-phosphate</name>
        <dbReference type="ChEBI" id="CHEBI:47942"/>
    </cofactor>
</comment>
<dbReference type="Gene3D" id="3.40.50.12780">
    <property type="entry name" value="N-terminal domain of ligase-like"/>
    <property type="match status" value="1"/>
</dbReference>
<dbReference type="InterPro" id="IPR036736">
    <property type="entry name" value="ACP-like_sf"/>
</dbReference>
<dbReference type="PANTHER" id="PTHR45527:SF1">
    <property type="entry name" value="FATTY ACID SYNTHASE"/>
    <property type="match status" value="1"/>
</dbReference>
<dbReference type="PROSITE" id="PS00012">
    <property type="entry name" value="PHOSPHOPANTETHEINE"/>
    <property type="match status" value="1"/>
</dbReference>
<evidence type="ECO:0000259" key="5">
    <source>
        <dbReference type="PROSITE" id="PS50075"/>
    </source>
</evidence>
<evidence type="ECO:0000256" key="4">
    <source>
        <dbReference type="SAM" id="MobiDB-lite"/>
    </source>
</evidence>
<dbReference type="Pfam" id="PF00550">
    <property type="entry name" value="PP-binding"/>
    <property type="match status" value="2"/>
</dbReference>
<dbReference type="Pfam" id="PF00668">
    <property type="entry name" value="Condensation"/>
    <property type="match status" value="1"/>
</dbReference>
<comment type="caution">
    <text evidence="6">The sequence shown here is derived from an EMBL/GenBank/DDBJ whole genome shotgun (WGS) entry which is preliminary data.</text>
</comment>
<dbReference type="GO" id="GO:0003824">
    <property type="term" value="F:catalytic activity"/>
    <property type="evidence" value="ECO:0007669"/>
    <property type="project" value="InterPro"/>
</dbReference>
<dbReference type="GO" id="GO:0044550">
    <property type="term" value="P:secondary metabolite biosynthetic process"/>
    <property type="evidence" value="ECO:0007669"/>
    <property type="project" value="TreeGrafter"/>
</dbReference>
<dbReference type="PROSITE" id="PS50075">
    <property type="entry name" value="CARRIER"/>
    <property type="match status" value="2"/>
</dbReference>
<dbReference type="SMART" id="SM00823">
    <property type="entry name" value="PKS_PP"/>
    <property type="match status" value="2"/>
</dbReference>
<feature type="region of interest" description="Disordered" evidence="4">
    <location>
        <begin position="1637"/>
        <end position="1660"/>
    </location>
</feature>
<protein>
    <recommendedName>
        <fullName evidence="5">Carrier domain-containing protein</fullName>
    </recommendedName>
</protein>
<dbReference type="InterPro" id="IPR000873">
    <property type="entry name" value="AMP-dep_synth/lig_dom"/>
</dbReference>
<dbReference type="GO" id="GO:0008610">
    <property type="term" value="P:lipid biosynthetic process"/>
    <property type="evidence" value="ECO:0007669"/>
    <property type="project" value="UniProtKB-ARBA"/>
</dbReference>
<dbReference type="NCBIfam" id="TIGR01733">
    <property type="entry name" value="AA-adenyl-dom"/>
    <property type="match status" value="1"/>
</dbReference>
<dbReference type="EMBL" id="BONZ01000083">
    <property type="protein sequence ID" value="GIH19612.1"/>
    <property type="molecule type" value="Genomic_DNA"/>
</dbReference>
<accession>A0A8J3R0L8</accession>
<dbReference type="CDD" id="cd19531">
    <property type="entry name" value="LCL_NRPS-like"/>
    <property type="match status" value="1"/>
</dbReference>
<dbReference type="SUPFAM" id="SSF56801">
    <property type="entry name" value="Acetyl-CoA synthetase-like"/>
    <property type="match status" value="2"/>
</dbReference>
<dbReference type="PANTHER" id="PTHR45527">
    <property type="entry name" value="NONRIBOSOMAL PEPTIDE SYNTHETASE"/>
    <property type="match status" value="1"/>
</dbReference>
<proteinExistence type="predicted"/>
<dbReference type="InterPro" id="IPR023213">
    <property type="entry name" value="CAT-like_dom_sf"/>
</dbReference>
<evidence type="ECO:0000313" key="7">
    <source>
        <dbReference type="Proteomes" id="UP000642748"/>
    </source>
</evidence>
<feature type="region of interest" description="Disordered" evidence="4">
    <location>
        <begin position="479"/>
        <end position="501"/>
    </location>
</feature>
<dbReference type="Gene3D" id="2.30.38.10">
    <property type="entry name" value="Luciferase, Domain 3"/>
    <property type="match status" value="1"/>
</dbReference>
<keyword evidence="2" id="KW-0596">Phosphopantetheine</keyword>
<feature type="domain" description="Carrier" evidence="5">
    <location>
        <begin position="500"/>
        <end position="574"/>
    </location>
</feature>
<dbReference type="Pfam" id="PF13193">
    <property type="entry name" value="AMP-binding_C"/>
    <property type="match status" value="2"/>
</dbReference>
<feature type="domain" description="Carrier" evidence="5">
    <location>
        <begin position="1544"/>
        <end position="1619"/>
    </location>
</feature>
<dbReference type="InterPro" id="IPR025110">
    <property type="entry name" value="AMP-bd_C"/>
</dbReference>
<dbReference type="InterPro" id="IPR006162">
    <property type="entry name" value="Ppantetheine_attach_site"/>
</dbReference>
<evidence type="ECO:0000256" key="2">
    <source>
        <dbReference type="ARBA" id="ARBA00022450"/>
    </source>
</evidence>
<evidence type="ECO:0000256" key="3">
    <source>
        <dbReference type="ARBA" id="ARBA00022553"/>
    </source>
</evidence>
<dbReference type="Gene3D" id="3.40.50.980">
    <property type="match status" value="2"/>
</dbReference>
<dbReference type="InterPro" id="IPR009081">
    <property type="entry name" value="PP-bd_ACP"/>
</dbReference>
<evidence type="ECO:0000313" key="6">
    <source>
        <dbReference type="EMBL" id="GIH19612.1"/>
    </source>
</evidence>
<dbReference type="GO" id="GO:0005737">
    <property type="term" value="C:cytoplasm"/>
    <property type="evidence" value="ECO:0007669"/>
    <property type="project" value="TreeGrafter"/>
</dbReference>
<keyword evidence="7" id="KW-1185">Reference proteome</keyword>
<dbReference type="SUPFAM" id="SSF52777">
    <property type="entry name" value="CoA-dependent acyltransferases"/>
    <property type="match status" value="2"/>
</dbReference>
<dbReference type="Proteomes" id="UP000642748">
    <property type="component" value="Unassembled WGS sequence"/>
</dbReference>
<dbReference type="Gene3D" id="3.30.559.10">
    <property type="entry name" value="Chloramphenicol acetyltransferase-like domain"/>
    <property type="match status" value="1"/>
</dbReference>
<dbReference type="CDD" id="cd12117">
    <property type="entry name" value="A_NRPS_Srf_like"/>
    <property type="match status" value="1"/>
</dbReference>
<organism evidence="6 7">
    <name type="scientific">Rugosimonospora africana</name>
    <dbReference type="NCBI Taxonomy" id="556532"/>
    <lineage>
        <taxon>Bacteria</taxon>
        <taxon>Bacillati</taxon>
        <taxon>Actinomycetota</taxon>
        <taxon>Actinomycetes</taxon>
        <taxon>Micromonosporales</taxon>
        <taxon>Micromonosporaceae</taxon>
        <taxon>Rugosimonospora</taxon>
    </lineage>
</organism>
<dbReference type="Gene3D" id="3.30.300.30">
    <property type="match status" value="2"/>
</dbReference>
<name>A0A8J3R0L8_9ACTN</name>
<dbReference type="SUPFAM" id="SSF47336">
    <property type="entry name" value="ACP-like"/>
    <property type="match status" value="2"/>
</dbReference>
<dbReference type="Pfam" id="PF00501">
    <property type="entry name" value="AMP-binding"/>
    <property type="match status" value="2"/>
</dbReference>
<dbReference type="InterPro" id="IPR020845">
    <property type="entry name" value="AMP-binding_CS"/>
</dbReference>
<sequence>MVAAQAARRPHHTAVEWDTGRLTYAELVAAAAPLAHLLGRAGAGPEVPVAILVPRGPGMVVALLAILQAGAAYVPLDANDALPRQRAILADSGAGILVTGPGSVVSPGDVPDVSVLDLGELSDRLAELPSIPPDVPVRADNLVYIMYTSGSTGRPKGVQVEHRNVANLVRGDYVDFDADLTFCGIAPLAFDQSTFEIWGALANGNRLVLAPPGVLGPEQIGDLVQRHAITLLCLTKGLFNVVIEARAPGLGGVRRLLTGGDRLSPVHVRQAIELLPTTVLSNCYGPTEATTFTTVYRDVPLADIADSVPIGVPIPGCRVYVLDEAHRPVPVGDEGELYIGGAGVARGYTDPELTRRWFVADPFADDPEARMYRTGDRARRRPDGSLLFVGRTDSQVKVRGHRVEPGEVEHVLATLPGVRDVCCVARQNTVGERHLVAYVVGSGVDAEQVRAHAEAHLPPYLRPSFVEVLAELPLNRNGKVDRAALPPPTVPAPRPDPERPARTDAEAYLAHVWRHLLGHEPGADDDFFAVGGDSLIAMRLVSRLRQDTGKAVTLAEFFDAPTPRGLAALLAKAPAAPGAGTGPGGGELQGMPLSPFQHGMWVAAQLHPRAAAYHVPMAFEIHGSVDADALERAVAVVVARHEALRTTIDVVDGVPVQRVAERVDARLTRASLTWRAGGDETLRQYLARGLARPMDLREGPLWRAEFYTDGADRHALLFVVHHLVSDGWSMELIKRDLSLAYRAACEGGEPDWPTPAVRFAALTALEFGEPARARVEQETGYWLRQLADPWPRLDLPTRPDRPPVPRGEAAEVSRVLSPPTAAALRSLARRHGVSLFSVLLSGFAVMLSRCGGRERFCLGTPLAVRDQPGAEEAVGFLTNTVVLPCTVEDEESFLDLVAATHRGTRAALGHPHVPFEALVARLAPDRQPGRNPLFDVWFNMLSYQNHPLVLGQATVRSLPPPPAGAQFDLTAYLDDHDGEIDMRFVYDPDVFAADRVTAMVEQTGTILEAALRDPGQPVGGLLGADPARHAPAPALVPAVGLLDRVSRHPGDRPALEHGEAVLTYTEVLAAARRTADRLAADGVGAGNLVALASGRTPELVTGMLGAWLVGAAFTTLDPAYPRRRLAEALESLRPAAVHGGAHTAELASWLASRLRVPVTGPVGEPVPAGPSAQPRRLDPRVAYVLPTSGTTGHPLYVTGAEAPLSVFFTWYADAFGLGPADRFAVLAGLSHDPLLRETLLPVWLGATACLPTDGTAEPDALLDWIVARGITVVHATPAMLRLLAAGAGGRRQAPAVRLVALGGAVIGPAEYRAALALFPQARRIGLYGATETPQGISTVDLDREFASGTPGAAPLGAGSPSAEVGVLRVGTVTRAVVNEAGEVYVRSPHLALGYLDQPELTADRFVPDAWQPGSGSRVFRTGDRGRLRPDGTVEFLGRLDDQLSLDGHRADPAEIERVLAEHPDVVDCGVAMVRDRLVAAVRWRDPSAPPTDLPRHLADRLPPAMLPTATVVVERVPLTPRGKLDRRAVAALLAEVGTGEPAAIAVEELVGTLQRLWRDVLGVDAIDVDRTFFELGGTSLTLLRMYRMLPQHPVRTLSLVDLFRYPTVRQLAAALAGSPPGGAPAAAAVALRQARAAQADRAREARRRARATTGPADRQG</sequence>
<gene>
    <name evidence="6" type="ORF">Raf01_77840</name>
</gene>
<dbReference type="Gene3D" id="1.10.1200.10">
    <property type="entry name" value="ACP-like"/>
    <property type="match status" value="2"/>
</dbReference>
<feature type="compositionally biased region" description="Pro residues" evidence="4">
    <location>
        <begin position="485"/>
        <end position="494"/>
    </location>
</feature>
<dbReference type="InterPro" id="IPR001242">
    <property type="entry name" value="Condensation_dom"/>
</dbReference>
<dbReference type="GO" id="GO:0043041">
    <property type="term" value="P:amino acid activation for nonribosomal peptide biosynthetic process"/>
    <property type="evidence" value="ECO:0007669"/>
    <property type="project" value="TreeGrafter"/>
</dbReference>
<dbReference type="InterPro" id="IPR020806">
    <property type="entry name" value="PKS_PP-bd"/>
</dbReference>
<reference evidence="6" key="1">
    <citation type="submission" date="2021-01" db="EMBL/GenBank/DDBJ databases">
        <title>Whole genome shotgun sequence of Rugosimonospora africana NBRC 104875.</title>
        <authorList>
            <person name="Komaki H."/>
            <person name="Tamura T."/>
        </authorList>
    </citation>
    <scope>NUCLEOTIDE SEQUENCE</scope>
    <source>
        <strain evidence="6">NBRC 104875</strain>
    </source>
</reference>
<evidence type="ECO:0000256" key="1">
    <source>
        <dbReference type="ARBA" id="ARBA00001957"/>
    </source>
</evidence>